<proteinExistence type="predicted"/>
<comment type="caution">
    <text evidence="1">The sequence shown here is derived from an EMBL/GenBank/DDBJ whole genome shotgun (WGS) entry which is preliminary data.</text>
</comment>
<evidence type="ECO:0000313" key="2">
    <source>
        <dbReference type="Proteomes" id="UP000281028"/>
    </source>
</evidence>
<dbReference type="OrthoDB" id="980645at2"/>
<keyword evidence="2" id="KW-1185">Reference proteome</keyword>
<dbReference type="EMBL" id="RIAR02000001">
    <property type="protein sequence ID" value="NSL87616.1"/>
    <property type="molecule type" value="Genomic_DNA"/>
</dbReference>
<dbReference type="AlphaFoldDB" id="A0A9Q5D0K9"/>
<reference evidence="1" key="1">
    <citation type="submission" date="2020-05" db="EMBL/GenBank/DDBJ databases">
        <title>Chitinophaga laudate sp. nov., isolated from a tropical peat swamp.</title>
        <authorList>
            <person name="Goh C.B.S."/>
            <person name="Lee M.S."/>
            <person name="Parimannan S."/>
            <person name="Pasbakhsh P."/>
            <person name="Yule C.M."/>
            <person name="Rajandas H."/>
            <person name="Loke S."/>
            <person name="Croft L."/>
            <person name="Tan J.B.L."/>
        </authorList>
    </citation>
    <scope>NUCLEOTIDE SEQUENCE</scope>
    <source>
        <strain evidence="1">Mgbs1</strain>
    </source>
</reference>
<gene>
    <name evidence="1" type="ORF">ECE50_012285</name>
</gene>
<protein>
    <submittedName>
        <fullName evidence="1">Uncharacterized protein</fullName>
    </submittedName>
</protein>
<organism evidence="1 2">
    <name type="scientific">Chitinophaga solisilvae</name>
    <dbReference type="NCBI Taxonomy" id="1233460"/>
    <lineage>
        <taxon>Bacteria</taxon>
        <taxon>Pseudomonadati</taxon>
        <taxon>Bacteroidota</taxon>
        <taxon>Chitinophagia</taxon>
        <taxon>Chitinophagales</taxon>
        <taxon>Chitinophagaceae</taxon>
        <taxon>Chitinophaga</taxon>
    </lineage>
</organism>
<accession>A0A9Q5D0K9</accession>
<name>A0A9Q5D0K9_9BACT</name>
<evidence type="ECO:0000313" key="1">
    <source>
        <dbReference type="EMBL" id="NSL87616.1"/>
    </source>
</evidence>
<dbReference type="RefSeq" id="WP_127040401.1">
    <property type="nucleotide sequence ID" value="NZ_JAABOK010000019.1"/>
</dbReference>
<sequence length="124" mass="14344">MKRLLSILLLCITLLQSTGNCWIVAAFYLNRNHIAETLCINRFDRIPVCRGACFLDSQLSQQERREEKAPDIKYKEMTLFCVHIADLPEQSLPGKNISSLQLYKSPYFPHLYTQQVFKPPVQLA</sequence>
<dbReference type="Proteomes" id="UP000281028">
    <property type="component" value="Unassembled WGS sequence"/>
</dbReference>